<dbReference type="EMBL" id="JBHLUD010000002">
    <property type="protein sequence ID" value="MFC0541473.1"/>
    <property type="molecule type" value="Genomic_DNA"/>
</dbReference>
<sequence length="267" mass="28284">MANFEGATAFVPRATAGEFDVDLDPQWALEDKPNGGYLLAVLGRVAGSLSTHPHLTAISGSFVQSPKPGPAVVTAELLRAGRGATQLRARLTQDGLPRVEALITQGVLDDAEPWWSGTTPVDLPPLADCPRSSTEAPGGAFRIHILDVVEQRLDPAVSGFKRGEPTGRGEFAGWLRLADGADWDPLSLVVAVDAMPPIGYDLGAPGWAPTVQLSAYVRRLPAPGPIRIRVTATEVGGGQVDHVVRAWDSKDRLVVQATQICALRLPS</sequence>
<organism evidence="3 4">
    <name type="scientific">Kutzneria chonburiensis</name>
    <dbReference type="NCBI Taxonomy" id="1483604"/>
    <lineage>
        <taxon>Bacteria</taxon>
        <taxon>Bacillati</taxon>
        <taxon>Actinomycetota</taxon>
        <taxon>Actinomycetes</taxon>
        <taxon>Pseudonocardiales</taxon>
        <taxon>Pseudonocardiaceae</taxon>
        <taxon>Kutzneria</taxon>
    </lineage>
</organism>
<dbReference type="InterPro" id="IPR042171">
    <property type="entry name" value="Acyl-CoA_hotdog"/>
</dbReference>
<dbReference type="Gene3D" id="2.40.160.210">
    <property type="entry name" value="Acyl-CoA thioesterase, double hotdog domain"/>
    <property type="match status" value="1"/>
</dbReference>
<accession>A0ABV6MMF7</accession>
<dbReference type="Proteomes" id="UP001589810">
    <property type="component" value="Unassembled WGS sequence"/>
</dbReference>
<name>A0ABV6MMF7_9PSEU</name>
<comment type="caution">
    <text evidence="3">The sequence shown here is derived from an EMBL/GenBank/DDBJ whole genome shotgun (WGS) entry which is preliminary data.</text>
</comment>
<dbReference type="InterPro" id="IPR029069">
    <property type="entry name" value="HotDog_dom_sf"/>
</dbReference>
<reference evidence="3 4" key="1">
    <citation type="submission" date="2024-09" db="EMBL/GenBank/DDBJ databases">
        <authorList>
            <person name="Sun Q."/>
            <person name="Mori K."/>
        </authorList>
    </citation>
    <scope>NUCLEOTIDE SEQUENCE [LARGE SCALE GENOMIC DNA]</scope>
    <source>
        <strain evidence="3 4">TBRC 1432</strain>
    </source>
</reference>
<gene>
    <name evidence="3" type="ORF">ACFFH7_08260</name>
</gene>
<dbReference type="InterPro" id="IPR052389">
    <property type="entry name" value="Sec_Metab_Biosynth-Assoc"/>
</dbReference>
<dbReference type="RefSeq" id="WP_273942513.1">
    <property type="nucleotide sequence ID" value="NZ_CP097263.1"/>
</dbReference>
<evidence type="ECO:0000259" key="2">
    <source>
        <dbReference type="Pfam" id="PF20789"/>
    </source>
</evidence>
<feature type="domain" description="Acyl-CoA thioesterase-like C-terminal" evidence="2">
    <location>
        <begin position="129"/>
        <end position="262"/>
    </location>
</feature>
<dbReference type="InterPro" id="IPR049450">
    <property type="entry name" value="ACOT8-like_C"/>
</dbReference>
<dbReference type="InterPro" id="IPR049449">
    <property type="entry name" value="TesB_ACOT8-like_N"/>
</dbReference>
<dbReference type="PANTHER" id="PTHR38110">
    <property type="entry name" value="CHROMOSOME 23, WHOLE GENOME SHOTGUN SEQUENCE"/>
    <property type="match status" value="1"/>
</dbReference>
<dbReference type="SUPFAM" id="SSF54637">
    <property type="entry name" value="Thioesterase/thiol ester dehydrase-isomerase"/>
    <property type="match status" value="2"/>
</dbReference>
<dbReference type="PANTHER" id="PTHR38110:SF1">
    <property type="entry name" value="THIOESTERASE DOMAIN-CONTAINING PROTEIN"/>
    <property type="match status" value="1"/>
</dbReference>
<dbReference type="Pfam" id="PF20789">
    <property type="entry name" value="4HBT_3C"/>
    <property type="match status" value="1"/>
</dbReference>
<protein>
    <submittedName>
        <fullName evidence="3">Thioesterase family protein</fullName>
    </submittedName>
</protein>
<evidence type="ECO:0000259" key="1">
    <source>
        <dbReference type="Pfam" id="PF13622"/>
    </source>
</evidence>
<keyword evidence="4" id="KW-1185">Reference proteome</keyword>
<proteinExistence type="predicted"/>
<evidence type="ECO:0000313" key="4">
    <source>
        <dbReference type="Proteomes" id="UP001589810"/>
    </source>
</evidence>
<evidence type="ECO:0000313" key="3">
    <source>
        <dbReference type="EMBL" id="MFC0541473.1"/>
    </source>
</evidence>
<feature type="domain" description="Acyl-CoA thioesterase-like N-terminal HotDog" evidence="1">
    <location>
        <begin position="24"/>
        <end position="105"/>
    </location>
</feature>
<dbReference type="Pfam" id="PF13622">
    <property type="entry name" value="4HBT_3"/>
    <property type="match status" value="1"/>
</dbReference>